<dbReference type="InParanoid" id="A0D382"/>
<dbReference type="RefSeq" id="XP_001444896.1">
    <property type="nucleotide sequence ID" value="XM_001444859.1"/>
</dbReference>
<dbReference type="EMBL" id="CT868274">
    <property type="protein sequence ID" value="CAK77499.1"/>
    <property type="molecule type" value="Genomic_DNA"/>
</dbReference>
<reference evidence="1 2" key="1">
    <citation type="journal article" date="2006" name="Nature">
        <title>Global trends of whole-genome duplications revealed by the ciliate Paramecium tetraurelia.</title>
        <authorList>
            <consortium name="Genoscope"/>
            <person name="Aury J.-M."/>
            <person name="Jaillon O."/>
            <person name="Duret L."/>
            <person name="Noel B."/>
            <person name="Jubin C."/>
            <person name="Porcel B.M."/>
            <person name="Segurens B."/>
            <person name="Daubin V."/>
            <person name="Anthouard V."/>
            <person name="Aiach N."/>
            <person name="Arnaiz O."/>
            <person name="Billaut A."/>
            <person name="Beisson J."/>
            <person name="Blanc I."/>
            <person name="Bouhouche K."/>
            <person name="Camara F."/>
            <person name="Duharcourt S."/>
            <person name="Guigo R."/>
            <person name="Gogendeau D."/>
            <person name="Katinka M."/>
            <person name="Keller A.-M."/>
            <person name="Kissmehl R."/>
            <person name="Klotz C."/>
            <person name="Koll F."/>
            <person name="Le Moue A."/>
            <person name="Lepere C."/>
            <person name="Malinsky S."/>
            <person name="Nowacki M."/>
            <person name="Nowak J.K."/>
            <person name="Plattner H."/>
            <person name="Poulain J."/>
            <person name="Ruiz F."/>
            <person name="Serrano V."/>
            <person name="Zagulski M."/>
            <person name="Dessen P."/>
            <person name="Betermier M."/>
            <person name="Weissenbach J."/>
            <person name="Scarpelli C."/>
            <person name="Schachter V."/>
            <person name="Sperling L."/>
            <person name="Meyer E."/>
            <person name="Cohen J."/>
            <person name="Wincker P."/>
        </authorList>
    </citation>
    <scope>NUCLEOTIDE SEQUENCE [LARGE SCALE GENOMIC DNA]</scope>
    <source>
        <strain evidence="1 2">Stock d4-2</strain>
    </source>
</reference>
<dbReference type="GeneID" id="5030681"/>
<gene>
    <name evidence="1" type="ORF">GSPATT00012984001</name>
</gene>
<accession>A0D382</accession>
<dbReference type="OMA" id="KQQIQFA"/>
<protein>
    <recommendedName>
        <fullName evidence="3">HTH psq-type domain-containing protein</fullName>
    </recommendedName>
</protein>
<evidence type="ECO:0000313" key="2">
    <source>
        <dbReference type="Proteomes" id="UP000000600"/>
    </source>
</evidence>
<dbReference type="KEGG" id="ptm:GSPATT00012984001"/>
<dbReference type="AlphaFoldDB" id="A0D382"/>
<evidence type="ECO:0000313" key="1">
    <source>
        <dbReference type="EMBL" id="CAK77499.1"/>
    </source>
</evidence>
<dbReference type="HOGENOM" id="CLU_1263685_0_0_1"/>
<name>A0D382_PARTE</name>
<keyword evidence="2" id="KW-1185">Reference proteome</keyword>
<organism evidence="1 2">
    <name type="scientific">Paramecium tetraurelia</name>
    <dbReference type="NCBI Taxonomy" id="5888"/>
    <lineage>
        <taxon>Eukaryota</taxon>
        <taxon>Sar</taxon>
        <taxon>Alveolata</taxon>
        <taxon>Ciliophora</taxon>
        <taxon>Intramacronucleata</taxon>
        <taxon>Oligohymenophorea</taxon>
        <taxon>Peniculida</taxon>
        <taxon>Parameciidae</taxon>
        <taxon>Paramecium</taxon>
    </lineage>
</organism>
<sequence>MMKIKKQKNQRSKYKCLNSSERALIIQYIEEYKYSTSHVSLITGHNISTIKAIYQVYKKEGRIQKKEKRDKILNSIAQVQLFVVDDMNEKLINLGYQTEEFKVSNDDDSSAKEFKEQMLKELIQKKQSQILSLLSNQQAVLRFTNDINTILQQKTITNEFSFITPNSTLNCLEKQQIQFARTQNQEKCSNINKIPLMLKYSLNSQILKILGEQHKQMKT</sequence>
<proteinExistence type="predicted"/>
<evidence type="ECO:0008006" key="3">
    <source>
        <dbReference type="Google" id="ProtNLM"/>
    </source>
</evidence>
<dbReference type="OrthoDB" id="306378at2759"/>
<dbReference type="Proteomes" id="UP000000600">
    <property type="component" value="Unassembled WGS sequence"/>
</dbReference>